<evidence type="ECO:0000313" key="3">
    <source>
        <dbReference type="Proteomes" id="UP000262379"/>
    </source>
</evidence>
<dbReference type="InterPro" id="IPR009506">
    <property type="entry name" value="YjiS-like"/>
</dbReference>
<dbReference type="Proteomes" id="UP000262379">
    <property type="component" value="Unassembled WGS sequence"/>
</dbReference>
<keyword evidence="3" id="KW-1185">Reference proteome</keyword>
<comment type="caution">
    <text evidence="2">The sequence shown here is derived from an EMBL/GenBank/DDBJ whole genome shotgun (WGS) entry which is preliminary data.</text>
</comment>
<evidence type="ECO:0000259" key="1">
    <source>
        <dbReference type="Pfam" id="PF06568"/>
    </source>
</evidence>
<name>A0A371XDT4_9HYPH</name>
<accession>A0A371XDT4</accession>
<dbReference type="Pfam" id="PF06568">
    <property type="entry name" value="YjiS-like"/>
    <property type="match status" value="1"/>
</dbReference>
<reference evidence="3" key="1">
    <citation type="submission" date="2018-08" db="EMBL/GenBank/DDBJ databases">
        <authorList>
            <person name="Im W.T."/>
        </authorList>
    </citation>
    <scope>NUCLEOTIDE SEQUENCE [LARGE SCALE GENOMIC DNA]</scope>
    <source>
        <strain evidence="3">LA-28</strain>
    </source>
</reference>
<organism evidence="2 3">
    <name type="scientific">Mesorhizobium denitrificans</name>
    <dbReference type="NCBI Taxonomy" id="2294114"/>
    <lineage>
        <taxon>Bacteria</taxon>
        <taxon>Pseudomonadati</taxon>
        <taxon>Pseudomonadota</taxon>
        <taxon>Alphaproteobacteria</taxon>
        <taxon>Hyphomicrobiales</taxon>
        <taxon>Phyllobacteriaceae</taxon>
        <taxon>Mesorhizobium</taxon>
    </lineage>
</organism>
<protein>
    <submittedName>
        <fullName evidence="2">DUF1127 domain-containing protein</fullName>
    </submittedName>
</protein>
<gene>
    <name evidence="2" type="ORF">DY251_12095</name>
</gene>
<dbReference type="EMBL" id="QURN01000008">
    <property type="protein sequence ID" value="RFC67399.1"/>
    <property type="molecule type" value="Genomic_DNA"/>
</dbReference>
<dbReference type="AlphaFoldDB" id="A0A371XDT4"/>
<sequence>MLHNVANWLFWRVEIRRSRKELLLLNDSQLRDIGVTREEAGLEGSLPWWR</sequence>
<feature type="domain" description="YjiS-like" evidence="1">
    <location>
        <begin position="14"/>
        <end position="40"/>
    </location>
</feature>
<evidence type="ECO:0000313" key="2">
    <source>
        <dbReference type="EMBL" id="RFC67399.1"/>
    </source>
</evidence>
<proteinExistence type="predicted"/>